<dbReference type="STRING" id="697281.Mahau_2845"/>
<reference evidence="1 2" key="2">
    <citation type="journal article" date="2011" name="Stand. Genomic Sci.">
        <title>Complete genome sequence of Mahella australiensis type strain (50-1 BON).</title>
        <authorList>
            <person name="Sikorski J."/>
            <person name="Teshima H."/>
            <person name="Nolan M."/>
            <person name="Lucas S."/>
            <person name="Hammon N."/>
            <person name="Deshpande S."/>
            <person name="Cheng J.F."/>
            <person name="Pitluck S."/>
            <person name="Liolios K."/>
            <person name="Pagani I."/>
            <person name="Ivanova N."/>
            <person name="Huntemann M."/>
            <person name="Mavromatis K."/>
            <person name="Ovchinikova G."/>
            <person name="Pati A."/>
            <person name="Tapia R."/>
            <person name="Han C."/>
            <person name="Goodwin L."/>
            <person name="Chen A."/>
            <person name="Palaniappan K."/>
            <person name="Land M."/>
            <person name="Hauser L."/>
            <person name="Ngatchou-Djao O.D."/>
            <person name="Rohde M."/>
            <person name="Pukall R."/>
            <person name="Spring S."/>
            <person name="Abt B."/>
            <person name="Goker M."/>
            <person name="Detter J.C."/>
            <person name="Woyke T."/>
            <person name="Bristow J."/>
            <person name="Markowitz V."/>
            <person name="Hugenholtz P."/>
            <person name="Eisen J.A."/>
            <person name="Kyrpides N.C."/>
            <person name="Klenk H.P."/>
            <person name="Lapidus A."/>
        </authorList>
    </citation>
    <scope>NUCLEOTIDE SEQUENCE [LARGE SCALE GENOMIC DNA]</scope>
    <source>
        <strain evidence="2">DSM 15567 / CIP 107919 / 50-1 BON</strain>
    </source>
</reference>
<proteinExistence type="predicted"/>
<dbReference type="Proteomes" id="UP000008457">
    <property type="component" value="Chromosome"/>
</dbReference>
<organism evidence="1 2">
    <name type="scientific">Mahella australiensis (strain DSM 15567 / CIP 107919 / 50-1 BON)</name>
    <dbReference type="NCBI Taxonomy" id="697281"/>
    <lineage>
        <taxon>Bacteria</taxon>
        <taxon>Bacillati</taxon>
        <taxon>Bacillota</taxon>
        <taxon>Clostridia</taxon>
        <taxon>Thermoanaerobacterales</taxon>
        <taxon>Thermoanaerobacterales Family IV. Incertae Sedis</taxon>
        <taxon>Mahella</taxon>
    </lineage>
</organism>
<keyword evidence="2" id="KW-1185">Reference proteome</keyword>
<accession>F4A0A9</accession>
<gene>
    <name evidence="1" type="ordered locus">Mahau_2845</name>
</gene>
<evidence type="ECO:0000313" key="2">
    <source>
        <dbReference type="Proteomes" id="UP000008457"/>
    </source>
</evidence>
<dbReference type="KEGG" id="mas:Mahau_2845"/>
<dbReference type="AlphaFoldDB" id="F4A0A9"/>
<dbReference type="HOGENOM" id="CLU_181365_2_0_9"/>
<reference evidence="2" key="1">
    <citation type="submission" date="2010-11" db="EMBL/GenBank/DDBJ databases">
        <title>The complete genome of Mahella australiensis DSM 15567.</title>
        <authorList>
            <consortium name="US DOE Joint Genome Institute (JGI-PGF)"/>
            <person name="Lucas S."/>
            <person name="Copeland A."/>
            <person name="Lapidus A."/>
            <person name="Bruce D."/>
            <person name="Goodwin L."/>
            <person name="Pitluck S."/>
            <person name="Kyrpides N."/>
            <person name="Mavromatis K."/>
            <person name="Pagani I."/>
            <person name="Ivanova N."/>
            <person name="Teshima H."/>
            <person name="Brettin T."/>
            <person name="Detter J.C."/>
            <person name="Han C."/>
            <person name="Tapia R."/>
            <person name="Land M."/>
            <person name="Hauser L."/>
            <person name="Markowitz V."/>
            <person name="Cheng J.-F."/>
            <person name="Hugenholtz P."/>
            <person name="Woyke T."/>
            <person name="Wu D."/>
            <person name="Spring S."/>
            <person name="Pukall R."/>
            <person name="Steenblock K."/>
            <person name="Schneider S."/>
            <person name="Klenk H.-P."/>
            <person name="Eisen J.A."/>
        </authorList>
    </citation>
    <scope>NUCLEOTIDE SEQUENCE [LARGE SCALE GENOMIC DNA]</scope>
    <source>
        <strain evidence="2">DSM 15567 / CIP 107919 / 50-1 BON</strain>
    </source>
</reference>
<dbReference type="RefSeq" id="WP_013782381.1">
    <property type="nucleotide sequence ID" value="NC_015520.1"/>
</dbReference>
<sequence length="75" mass="8187">MSLKHKVTISVARPGGIRDPVIKSGSKSIRSRLLNWLFGEKIGVFVITPGDSVETVEIKEIKEGGVEHEQDQTAS</sequence>
<dbReference type="OrthoDB" id="3242873at2"/>
<name>F4A0A9_MAHA5</name>
<dbReference type="eggNOG" id="ENOG503300R">
    <property type="taxonomic scope" value="Bacteria"/>
</dbReference>
<protein>
    <submittedName>
        <fullName evidence="1">Uncharacterized protein</fullName>
    </submittedName>
</protein>
<dbReference type="EMBL" id="CP002360">
    <property type="protein sequence ID" value="AEE97970.1"/>
    <property type="molecule type" value="Genomic_DNA"/>
</dbReference>
<evidence type="ECO:0000313" key="1">
    <source>
        <dbReference type="EMBL" id="AEE97970.1"/>
    </source>
</evidence>